<organism evidence="1 2">
    <name type="scientific">Cercospora zeae-maydis SCOH1-5</name>
    <dbReference type="NCBI Taxonomy" id="717836"/>
    <lineage>
        <taxon>Eukaryota</taxon>
        <taxon>Fungi</taxon>
        <taxon>Dikarya</taxon>
        <taxon>Ascomycota</taxon>
        <taxon>Pezizomycotina</taxon>
        <taxon>Dothideomycetes</taxon>
        <taxon>Dothideomycetidae</taxon>
        <taxon>Mycosphaerellales</taxon>
        <taxon>Mycosphaerellaceae</taxon>
        <taxon>Cercospora</taxon>
    </lineage>
</organism>
<dbReference type="AlphaFoldDB" id="A0A6A6FLH1"/>
<accession>A0A6A6FLH1</accession>
<gene>
    <name evidence="1" type="ORF">CERZMDRAFT_90310</name>
</gene>
<evidence type="ECO:0000313" key="1">
    <source>
        <dbReference type="EMBL" id="KAF2214292.1"/>
    </source>
</evidence>
<name>A0A6A6FLH1_9PEZI</name>
<proteinExistence type="predicted"/>
<protein>
    <submittedName>
        <fullName evidence="1">Uncharacterized protein</fullName>
    </submittedName>
</protein>
<dbReference type="EMBL" id="ML992668">
    <property type="protein sequence ID" value="KAF2214292.1"/>
    <property type="molecule type" value="Genomic_DNA"/>
</dbReference>
<evidence type="ECO:0000313" key="2">
    <source>
        <dbReference type="Proteomes" id="UP000799539"/>
    </source>
</evidence>
<sequence>MIHSFSTDGTLLPGACFRPRTCKTRRREPRFPPYAFSCPKIRFLSRKASSPELTHLLLAGRCSFDLENADWLLPFELSEPVTESTQAQSNPFESYWPAARMESVASGVPILLYHPLGHKLCLHWTSGPVTIRPGELVRAPESHSRTGRR</sequence>
<reference evidence="1" key="1">
    <citation type="journal article" date="2020" name="Stud. Mycol.">
        <title>101 Dothideomycetes genomes: a test case for predicting lifestyles and emergence of pathogens.</title>
        <authorList>
            <person name="Haridas S."/>
            <person name="Albert R."/>
            <person name="Binder M."/>
            <person name="Bloem J."/>
            <person name="Labutti K."/>
            <person name="Salamov A."/>
            <person name="Andreopoulos B."/>
            <person name="Baker S."/>
            <person name="Barry K."/>
            <person name="Bills G."/>
            <person name="Bluhm B."/>
            <person name="Cannon C."/>
            <person name="Castanera R."/>
            <person name="Culley D."/>
            <person name="Daum C."/>
            <person name="Ezra D."/>
            <person name="Gonzalez J."/>
            <person name="Henrissat B."/>
            <person name="Kuo A."/>
            <person name="Liang C."/>
            <person name="Lipzen A."/>
            <person name="Lutzoni F."/>
            <person name="Magnuson J."/>
            <person name="Mondo S."/>
            <person name="Nolan M."/>
            <person name="Ohm R."/>
            <person name="Pangilinan J."/>
            <person name="Park H.-J."/>
            <person name="Ramirez L."/>
            <person name="Alfaro M."/>
            <person name="Sun H."/>
            <person name="Tritt A."/>
            <person name="Yoshinaga Y."/>
            <person name="Zwiers L.-H."/>
            <person name="Turgeon B."/>
            <person name="Goodwin S."/>
            <person name="Spatafora J."/>
            <person name="Crous P."/>
            <person name="Grigoriev I."/>
        </authorList>
    </citation>
    <scope>NUCLEOTIDE SEQUENCE</scope>
    <source>
        <strain evidence="1">SCOH1-5</strain>
    </source>
</reference>
<keyword evidence="2" id="KW-1185">Reference proteome</keyword>
<dbReference type="Proteomes" id="UP000799539">
    <property type="component" value="Unassembled WGS sequence"/>
</dbReference>